<keyword evidence="2" id="KW-1185">Reference proteome</keyword>
<name>A0ABP9DHD5_9BACT</name>
<dbReference type="Gene3D" id="2.30.260.10">
    <property type="entry name" value="putative xylanase like domain"/>
    <property type="match status" value="1"/>
</dbReference>
<dbReference type="RefSeq" id="WP_345371929.1">
    <property type="nucleotide sequence ID" value="NZ_BAABJX010000033.1"/>
</dbReference>
<dbReference type="Pfam" id="PF07313">
    <property type="entry name" value="AmiA-like"/>
    <property type="match status" value="1"/>
</dbReference>
<gene>
    <name evidence="1" type="ORF">GCM10023331_23010</name>
</gene>
<dbReference type="EMBL" id="BAABJX010000033">
    <property type="protein sequence ID" value="GAA4837163.1"/>
    <property type="molecule type" value="Genomic_DNA"/>
</dbReference>
<proteinExistence type="predicted"/>
<organism evidence="1 2">
    <name type="scientific">Algivirga pacifica</name>
    <dbReference type="NCBI Taxonomy" id="1162670"/>
    <lineage>
        <taxon>Bacteria</taxon>
        <taxon>Pseudomonadati</taxon>
        <taxon>Bacteroidota</taxon>
        <taxon>Cytophagia</taxon>
        <taxon>Cytophagales</taxon>
        <taxon>Flammeovirgaceae</taxon>
        <taxon>Algivirga</taxon>
    </lineage>
</organism>
<reference evidence="2" key="1">
    <citation type="journal article" date="2019" name="Int. J. Syst. Evol. Microbiol.">
        <title>The Global Catalogue of Microorganisms (GCM) 10K type strain sequencing project: providing services to taxonomists for standard genome sequencing and annotation.</title>
        <authorList>
            <consortium name="The Broad Institute Genomics Platform"/>
            <consortium name="The Broad Institute Genome Sequencing Center for Infectious Disease"/>
            <person name="Wu L."/>
            <person name="Ma J."/>
        </authorList>
    </citation>
    <scope>NUCLEOTIDE SEQUENCE [LARGE SCALE GENOMIC DNA]</scope>
    <source>
        <strain evidence="2">JCM 18326</strain>
    </source>
</reference>
<protein>
    <submittedName>
        <fullName evidence="1">DUF1460 domain-containing protein</fullName>
    </submittedName>
</protein>
<comment type="caution">
    <text evidence="1">The sequence shown here is derived from an EMBL/GenBank/DDBJ whole genome shotgun (WGS) entry which is preliminary data.</text>
</comment>
<dbReference type="SUPFAM" id="SSF54001">
    <property type="entry name" value="Cysteine proteinases"/>
    <property type="match status" value="1"/>
</dbReference>
<evidence type="ECO:0000313" key="2">
    <source>
        <dbReference type="Proteomes" id="UP001500298"/>
    </source>
</evidence>
<accession>A0ABP9DHD5</accession>
<sequence length="282" mass="32481">MKRIFYLLIGLSLTLYQNLYAQVHCLLEDKDLFQEKIELFENENLPGMPAHHIAATVGKSFVGVPYVASTLEVGDKEQLVVNFRELDCTTFLENVVVFSLILEERKTTFEEFTEQLQKVRYRGGELNGYVSRLHYFSEWIADNQKKGYLRNITKELGGVPLEKEINFMGTHRQSYKHLKTNEENYQHILKVEEQLKELSLYYIPQEDIETIEGKMQAGDLIAITTSIKGLDVSHVGVAYEQQGRIHLMHASTTGQVVISEEPLADYIKKHKKQTGIIVSRLR</sequence>
<dbReference type="Proteomes" id="UP001500298">
    <property type="component" value="Unassembled WGS sequence"/>
</dbReference>
<dbReference type="Gene3D" id="1.10.3670.10">
    <property type="entry name" value="Putative xylanase like domain"/>
    <property type="match status" value="1"/>
</dbReference>
<dbReference type="InterPro" id="IPR010846">
    <property type="entry name" value="AmiA-like"/>
</dbReference>
<dbReference type="InterPro" id="IPR038765">
    <property type="entry name" value="Papain-like_cys_pep_sf"/>
</dbReference>
<evidence type="ECO:0000313" key="1">
    <source>
        <dbReference type="EMBL" id="GAA4837163.1"/>
    </source>
</evidence>